<dbReference type="RefSeq" id="WP_164006897.1">
    <property type="nucleotide sequence ID" value="NZ_WUFT01000002.1"/>
</dbReference>
<dbReference type="CDD" id="cd02440">
    <property type="entry name" value="AdoMet_MTases"/>
    <property type="match status" value="1"/>
</dbReference>
<dbReference type="Pfam" id="PF13649">
    <property type="entry name" value="Methyltransf_25"/>
    <property type="match status" value="1"/>
</dbReference>
<dbReference type="EMBL" id="WUFT01000002">
    <property type="protein sequence ID" value="NEJ69757.1"/>
    <property type="molecule type" value="Genomic_DNA"/>
</dbReference>
<dbReference type="Proteomes" id="UP000471753">
    <property type="component" value="Unassembled WGS sequence"/>
</dbReference>
<dbReference type="GO" id="GO:0008168">
    <property type="term" value="F:methyltransferase activity"/>
    <property type="evidence" value="ECO:0007669"/>
    <property type="project" value="UniProtKB-KW"/>
</dbReference>
<sequence length="193" mass="21050">MGITDIFLFLGEWFRNPRSVAAIAPSGRALASLITRNITARTGKVLELGPGTGAFTQALIERGVREENLTLIECSPEFARLLEARFPRARLLEMNADQLNRLTLSDIPVGAIICGLGLLNMSHQRVASIMKGAFSCLKSGGEFFLFTYGAACPVHKSILAELGLEAKRLGRAYLNLPPAAVYRITRRAEETMA</sequence>
<protein>
    <submittedName>
        <fullName evidence="2">Methyltransferase domain-containing protein</fullName>
    </submittedName>
</protein>
<evidence type="ECO:0000313" key="3">
    <source>
        <dbReference type="Proteomes" id="UP000471753"/>
    </source>
</evidence>
<keyword evidence="2" id="KW-0808">Transferase</keyword>
<comment type="caution">
    <text evidence="2">The sequence shown here is derived from an EMBL/GenBank/DDBJ whole genome shotgun (WGS) entry which is preliminary data.</text>
</comment>
<dbReference type="SUPFAM" id="SSF53335">
    <property type="entry name" value="S-adenosyl-L-methionine-dependent methyltransferases"/>
    <property type="match status" value="1"/>
</dbReference>
<proteinExistence type="predicted"/>
<evidence type="ECO:0000313" key="2">
    <source>
        <dbReference type="EMBL" id="NEJ69757.1"/>
    </source>
</evidence>
<dbReference type="InterPro" id="IPR029063">
    <property type="entry name" value="SAM-dependent_MTases_sf"/>
</dbReference>
<dbReference type="Gene3D" id="3.40.50.150">
    <property type="entry name" value="Vaccinia Virus protein VP39"/>
    <property type="match status" value="1"/>
</dbReference>
<dbReference type="AlphaFoldDB" id="A0A7K3U7T9"/>
<reference evidence="2 3" key="1">
    <citation type="submission" date="2019-12" db="EMBL/GenBank/DDBJ databases">
        <title>Rhizobium genotypes associated with high levels of biological nitrogen fixation by grain legumes in a temperate-maritime cropping system.</title>
        <authorList>
            <person name="Maluk M."/>
            <person name="Francesc Ferrando Molina F."/>
            <person name="Lopez Del Egido L."/>
            <person name="Lafos M."/>
            <person name="Langarica-Fuentes A."/>
            <person name="Gebre Yohannes G."/>
            <person name="Young M.W."/>
            <person name="Martin P."/>
            <person name="Gantlett R."/>
            <person name="Kenicer G."/>
            <person name="Hawes C."/>
            <person name="Begg G.S."/>
            <person name="Quilliam R.S."/>
            <person name="Squire G.R."/>
            <person name="Poole P.S."/>
            <person name="Young P.W."/>
            <person name="Iannetta P.M."/>
            <person name="James E.K."/>
        </authorList>
    </citation>
    <scope>NUCLEOTIDE SEQUENCE [LARGE SCALE GENOMIC DNA]</scope>
    <source>
        <strain evidence="2 3">JHI366</strain>
    </source>
</reference>
<name>A0A7K3U7T9_9HYPH</name>
<gene>
    <name evidence="2" type="ORF">GR197_04285</name>
</gene>
<keyword evidence="2" id="KW-0489">Methyltransferase</keyword>
<dbReference type="GO" id="GO:0032259">
    <property type="term" value="P:methylation"/>
    <property type="evidence" value="ECO:0007669"/>
    <property type="project" value="UniProtKB-KW"/>
</dbReference>
<feature type="domain" description="Methyltransferase" evidence="1">
    <location>
        <begin position="45"/>
        <end position="141"/>
    </location>
</feature>
<organism evidence="2 3">
    <name type="scientific">Rhizobium phaseoli</name>
    <dbReference type="NCBI Taxonomy" id="396"/>
    <lineage>
        <taxon>Bacteria</taxon>
        <taxon>Pseudomonadati</taxon>
        <taxon>Pseudomonadota</taxon>
        <taxon>Alphaproteobacteria</taxon>
        <taxon>Hyphomicrobiales</taxon>
        <taxon>Rhizobiaceae</taxon>
        <taxon>Rhizobium/Agrobacterium group</taxon>
        <taxon>Rhizobium</taxon>
    </lineage>
</organism>
<dbReference type="InterPro" id="IPR041698">
    <property type="entry name" value="Methyltransf_25"/>
</dbReference>
<evidence type="ECO:0000259" key="1">
    <source>
        <dbReference type="Pfam" id="PF13649"/>
    </source>
</evidence>
<accession>A0A7K3U7T9</accession>